<name>A0A016UJP8_9BILA</name>
<gene>
    <name evidence="1" type="primary">Acey_s0036.g3228</name>
    <name evidence="1" type="ORF">Y032_0036g3228</name>
</gene>
<reference evidence="2" key="1">
    <citation type="journal article" date="2015" name="Nat. Genet.">
        <title>The genome and transcriptome of the zoonotic hookworm Ancylostoma ceylanicum identify infection-specific gene families.</title>
        <authorList>
            <person name="Schwarz E.M."/>
            <person name="Hu Y."/>
            <person name="Antoshechkin I."/>
            <person name="Miller M.M."/>
            <person name="Sternberg P.W."/>
            <person name="Aroian R.V."/>
        </authorList>
    </citation>
    <scope>NUCLEOTIDE SEQUENCE</scope>
    <source>
        <strain evidence="2">HY135</strain>
    </source>
</reference>
<dbReference type="Proteomes" id="UP000024635">
    <property type="component" value="Unassembled WGS sequence"/>
</dbReference>
<organism evidence="1 2">
    <name type="scientific">Ancylostoma ceylanicum</name>
    <dbReference type="NCBI Taxonomy" id="53326"/>
    <lineage>
        <taxon>Eukaryota</taxon>
        <taxon>Metazoa</taxon>
        <taxon>Ecdysozoa</taxon>
        <taxon>Nematoda</taxon>
        <taxon>Chromadorea</taxon>
        <taxon>Rhabditida</taxon>
        <taxon>Rhabditina</taxon>
        <taxon>Rhabditomorpha</taxon>
        <taxon>Strongyloidea</taxon>
        <taxon>Ancylostomatidae</taxon>
        <taxon>Ancylostomatinae</taxon>
        <taxon>Ancylostoma</taxon>
    </lineage>
</organism>
<sequence>MDCQEERHHYYENDTQGARKMSSRVNKWGQWKQGLTSKYLSKKSKISDPLDYMASAKHIGGTSCAKTTTGGAR</sequence>
<dbReference type="EMBL" id="JARK01001372">
    <property type="protein sequence ID" value="EYC15584.1"/>
    <property type="molecule type" value="Genomic_DNA"/>
</dbReference>
<proteinExistence type="predicted"/>
<dbReference type="AlphaFoldDB" id="A0A016UJP8"/>
<accession>A0A016UJP8</accession>
<comment type="caution">
    <text evidence="1">The sequence shown here is derived from an EMBL/GenBank/DDBJ whole genome shotgun (WGS) entry which is preliminary data.</text>
</comment>
<evidence type="ECO:0000313" key="1">
    <source>
        <dbReference type="EMBL" id="EYC15584.1"/>
    </source>
</evidence>
<evidence type="ECO:0000313" key="2">
    <source>
        <dbReference type="Proteomes" id="UP000024635"/>
    </source>
</evidence>
<protein>
    <submittedName>
        <fullName evidence="1">Uncharacterized protein</fullName>
    </submittedName>
</protein>
<keyword evidence="2" id="KW-1185">Reference proteome</keyword>